<dbReference type="SUPFAM" id="SSF57845">
    <property type="entry name" value="B-box zinc-binding domain"/>
    <property type="match status" value="1"/>
</dbReference>
<feature type="compositionally biased region" description="Low complexity" evidence="8">
    <location>
        <begin position="988"/>
        <end position="1000"/>
    </location>
</feature>
<proteinExistence type="predicted"/>
<evidence type="ECO:0008006" key="14">
    <source>
        <dbReference type="Google" id="ProtNLM"/>
    </source>
</evidence>
<dbReference type="GO" id="GO:0008270">
    <property type="term" value="F:zinc ion binding"/>
    <property type="evidence" value="ECO:0007669"/>
    <property type="project" value="UniProtKB-KW"/>
</dbReference>
<feature type="compositionally biased region" description="Polar residues" evidence="8">
    <location>
        <begin position="1422"/>
        <end position="1438"/>
    </location>
</feature>
<evidence type="ECO:0000256" key="2">
    <source>
        <dbReference type="ARBA" id="ARBA00022490"/>
    </source>
</evidence>
<dbReference type="InterPro" id="IPR002083">
    <property type="entry name" value="MATH/TRAF_dom"/>
</dbReference>
<dbReference type="GO" id="GO:0006513">
    <property type="term" value="P:protein monoubiquitination"/>
    <property type="evidence" value="ECO:0007669"/>
    <property type="project" value="TreeGrafter"/>
</dbReference>
<dbReference type="InterPro" id="IPR001841">
    <property type="entry name" value="Znf_RING"/>
</dbReference>
<dbReference type="Gene3D" id="3.30.40.10">
    <property type="entry name" value="Zinc/RING finger domain, C3HC4 (zinc finger)"/>
    <property type="match status" value="1"/>
</dbReference>
<dbReference type="Gene3D" id="2.60.210.10">
    <property type="entry name" value="Apoptosis, Tumor Necrosis Factor Receptor Associated Protein 2, Chain A"/>
    <property type="match status" value="1"/>
</dbReference>
<dbReference type="GO" id="GO:0070842">
    <property type="term" value="P:aggresome assembly"/>
    <property type="evidence" value="ECO:0007669"/>
    <property type="project" value="TreeGrafter"/>
</dbReference>
<protein>
    <recommendedName>
        <fullName evidence="14">E3 ubiquitin-protein ligase TRIM37</fullName>
    </recommendedName>
</protein>
<evidence type="ECO:0000256" key="8">
    <source>
        <dbReference type="SAM" id="MobiDB-lite"/>
    </source>
</evidence>
<feature type="domain" description="B box-type" evidence="10">
    <location>
        <begin position="108"/>
        <end position="150"/>
    </location>
</feature>
<evidence type="ECO:0000256" key="4">
    <source>
        <dbReference type="ARBA" id="ARBA00022771"/>
    </source>
</evidence>
<dbReference type="GO" id="GO:0005164">
    <property type="term" value="F:tumor necrosis factor receptor binding"/>
    <property type="evidence" value="ECO:0007669"/>
    <property type="project" value="TreeGrafter"/>
</dbReference>
<feature type="region of interest" description="Disordered" evidence="8">
    <location>
        <begin position="813"/>
        <end position="841"/>
    </location>
</feature>
<evidence type="ECO:0000259" key="9">
    <source>
        <dbReference type="PROSITE" id="PS50089"/>
    </source>
</evidence>
<dbReference type="GO" id="GO:0016235">
    <property type="term" value="C:aggresome"/>
    <property type="evidence" value="ECO:0007669"/>
    <property type="project" value="TreeGrafter"/>
</dbReference>
<sequence>MASADHGGKSGAVETFESLSEVFRCFICMERLRNARLCPHCSKMCCYKCIRKWITETRSQCPHCRASLHIYELVNCRWADEVTQQLDSLQSQALSAHATGKDENGAALTNDTCETHHERLSVFCSTCDTAICHQCALFDGKHAQHTFRPLDDVYNEHVKQIESEMDQLKHRHLELISLFQDVEKNVQAVKRAKEERVRELRNAIELMITRLDSQLKSKLVTLMGQRSQLFQEIELLEALIQEVQSELSTVSRAEVITRSPEILAMFAEVHRKPMASFVTAPVPADFVSEIVPPYDSSTFTLQNYSILRQRADPVYSQPLHVGGLSWRLKVYPDGNGVVRGSYLSVFIELSAGLLEPSKYEYRVEMVHQASRDSNRNIVREFASHFEVGESWGYNRFFRLDLLASEGYLDNDTDSLVLTFQVRAPTYFQKCRDQQWHITQLESNQGHCFTQLADLKEQLTVELTRQSVSPGLATGTKPSTSGSYQSAATSTTACSIPNVNPLVAGDENDSATDSGYPKIGTITSTIQSSVIGSRAESTQFQLPPWYSTNRSVLSESTAASDNETVAVGQEGQSNDAGNIFVQTPSDRLSPVAGGEESGGETEGTSQVNGQLRQSYECGFEPSSEPLLGLFVTARPVPGRSILSSVELSPFTASCASDDQVIPGLTSSHELGDVDDLDEEGRSYNVTSDQDGHEDEEDGQQPHEVIDSFSCHEEHGSRRVSESVEEHSGSAHRQQGEENTSSEDEQRCSEDGDRRNENTEYCELGSRTRDSYSVRENPHLSTDSGQCLMDSDAEDDLRFFLHVSNDVQQAYELPDTPRDDQREDANANGCHGNAISLSENEDEQIHRTNHGVLEDLLSLPTPRTIFRQKHRFDSPFQRRDRPQSDKHPLRFKWGVKSHLRSNQRAGSSELTSSQRRFSSRSAQDEADLSKRLSSRGVGVSGLSQAKPDVVTAAISSCAESTSGNRVRSADIPENSTQPVRSRFDRNLRIVSPSPSSSWSWRSRVSRDLKGNTSNRSPSVGESANSGVSHLPCPSDPLDSPTSSRSASRQSNKGGSSTHSTVKSSILGVCSNAISKVNVDSEVDLKSIHLCPYERLLQEGAVNTNSYTGRSVFRRWKRSSGEVRLPKHSAQKVENDVDEETMTGDRDVNEHAETSIPLRCEEQQEVNESTFLVLNPSIRSRWGVSKPRSMEKPVTTSSGSLSPRSNGFYNLRGRHTAGVRESQPSTSKANRTEMNNQKFPSSVLRHAVSEQKDGDCAVEKAPDQLSPKTEVISSANLDGDSSSQPLAQTDSEAATQTRSNDVAEIPDSEQNGGGAQLKEQHSPPVSTCQAVSDEADVSLAALCHRISRLQTEAEAVAKAITSASSVTAHVGMTNISEAKGAHSLLPIVQAASSVGRCTHASETSDVSAGQPPSIPDRQDRRLAKDTTSPLSSKGCNVSNPTSDHEETHSPISSQTITESATNTQTPTSKGVQSTVQHCPTPQPANPPCFEAAENITRGTTDGSVGSATML</sequence>
<dbReference type="Pfam" id="PF00643">
    <property type="entry name" value="zf-B_box"/>
    <property type="match status" value="1"/>
</dbReference>
<dbReference type="Gene3D" id="3.30.160.60">
    <property type="entry name" value="Classic Zinc Finger"/>
    <property type="match status" value="1"/>
</dbReference>
<evidence type="ECO:0000256" key="3">
    <source>
        <dbReference type="ARBA" id="ARBA00022723"/>
    </source>
</evidence>
<feature type="compositionally biased region" description="Polar residues" evidence="8">
    <location>
        <begin position="569"/>
        <end position="585"/>
    </location>
</feature>
<dbReference type="EMBL" id="CAXLJL010000334">
    <property type="protein sequence ID" value="CAL5136614.1"/>
    <property type="molecule type" value="Genomic_DNA"/>
</dbReference>
<dbReference type="GO" id="GO:0031625">
    <property type="term" value="F:ubiquitin protein ligase binding"/>
    <property type="evidence" value="ECO:0007669"/>
    <property type="project" value="TreeGrafter"/>
</dbReference>
<feature type="compositionally biased region" description="Polar residues" evidence="8">
    <location>
        <begin position="552"/>
        <end position="562"/>
    </location>
</feature>
<dbReference type="InterPro" id="IPR013083">
    <property type="entry name" value="Znf_RING/FYVE/PHD"/>
</dbReference>
<accession>A0AAV2THW3</accession>
<feature type="compositionally biased region" description="Basic residues" evidence="8">
    <location>
        <begin position="887"/>
        <end position="899"/>
    </location>
</feature>
<dbReference type="Pfam" id="PF22486">
    <property type="entry name" value="MATH_2"/>
    <property type="match status" value="1"/>
</dbReference>
<dbReference type="CDD" id="cd03773">
    <property type="entry name" value="MATH_TRIM37"/>
    <property type="match status" value="1"/>
</dbReference>
<feature type="compositionally biased region" description="Basic and acidic residues" evidence="8">
    <location>
        <begin position="742"/>
        <end position="756"/>
    </location>
</feature>
<feature type="compositionally biased region" description="Polar residues" evidence="8">
    <location>
        <begin position="1446"/>
        <end position="1476"/>
    </location>
</feature>
<keyword evidence="5" id="KW-0862">Zinc</keyword>
<keyword evidence="2" id="KW-0963">Cytoplasm</keyword>
<dbReference type="GO" id="GO:0005778">
    <property type="term" value="C:peroxisomal membrane"/>
    <property type="evidence" value="ECO:0007669"/>
    <property type="project" value="TreeGrafter"/>
</dbReference>
<feature type="coiled-coil region" evidence="7">
    <location>
        <begin position="158"/>
        <end position="253"/>
    </location>
</feature>
<dbReference type="InterPro" id="IPR003649">
    <property type="entry name" value="Bbox_C"/>
</dbReference>
<feature type="region of interest" description="Disordered" evidence="8">
    <location>
        <begin position="866"/>
        <end position="940"/>
    </location>
</feature>
<dbReference type="PANTHER" id="PTHR36754">
    <property type="entry name" value="E3 UBIQUITIN-PROTEIN LIGASE TRIM37"/>
    <property type="match status" value="1"/>
</dbReference>
<dbReference type="PROSITE" id="PS50089">
    <property type="entry name" value="ZF_RING_2"/>
    <property type="match status" value="1"/>
</dbReference>
<dbReference type="SMART" id="SM00061">
    <property type="entry name" value="MATH"/>
    <property type="match status" value="1"/>
</dbReference>
<feature type="compositionally biased region" description="Basic and acidic residues" evidence="8">
    <location>
        <begin position="698"/>
        <end position="727"/>
    </location>
</feature>
<evidence type="ECO:0000313" key="12">
    <source>
        <dbReference type="EMBL" id="CAL5136614.1"/>
    </source>
</evidence>
<dbReference type="InterPro" id="IPR008974">
    <property type="entry name" value="TRAF-like"/>
</dbReference>
<feature type="region of interest" description="Disordered" evidence="8">
    <location>
        <begin position="662"/>
        <end position="784"/>
    </location>
</feature>
<evidence type="ECO:0000256" key="6">
    <source>
        <dbReference type="PROSITE-ProRule" id="PRU00024"/>
    </source>
</evidence>
<evidence type="ECO:0000259" key="10">
    <source>
        <dbReference type="PROSITE" id="PS50119"/>
    </source>
</evidence>
<gene>
    <name evidence="12" type="ORF">CDAUBV1_LOCUS10743</name>
</gene>
<dbReference type="CDD" id="cd19779">
    <property type="entry name" value="Bbox2_TRIM37_C-VIII"/>
    <property type="match status" value="1"/>
</dbReference>
<dbReference type="Proteomes" id="UP001497525">
    <property type="component" value="Unassembled WGS sequence"/>
</dbReference>
<feature type="region of interest" description="Disordered" evidence="8">
    <location>
        <begin position="955"/>
        <end position="1059"/>
    </location>
</feature>
<keyword evidence="4 6" id="KW-0863">Zinc-finger</keyword>
<feature type="domain" description="MATH" evidence="11">
    <location>
        <begin position="294"/>
        <end position="419"/>
    </location>
</feature>
<evidence type="ECO:0000256" key="7">
    <source>
        <dbReference type="SAM" id="Coils"/>
    </source>
</evidence>
<feature type="domain" description="RING-type" evidence="9">
    <location>
        <begin position="25"/>
        <end position="65"/>
    </location>
</feature>
<comment type="caution">
    <text evidence="12">The sequence shown here is derived from an EMBL/GenBank/DDBJ whole genome shotgun (WGS) entry which is preliminary data.</text>
</comment>
<keyword evidence="3" id="KW-0479">Metal-binding</keyword>
<dbReference type="PANTHER" id="PTHR36754:SF2">
    <property type="entry name" value="E3 UBIQUITIN-PROTEIN LIGASE TRIM37"/>
    <property type="match status" value="1"/>
</dbReference>
<dbReference type="SMART" id="SM00502">
    <property type="entry name" value="BBC"/>
    <property type="match status" value="1"/>
</dbReference>
<feature type="region of interest" description="Disordered" evidence="8">
    <location>
        <begin position="552"/>
        <end position="607"/>
    </location>
</feature>
<name>A0AAV2THW3_CALDB</name>
<dbReference type="PROSITE" id="PS50119">
    <property type="entry name" value="ZF_BBOX"/>
    <property type="match status" value="1"/>
</dbReference>
<dbReference type="InterPro" id="IPR053003">
    <property type="entry name" value="TRIM_RBCC_E3_ubiq-ligases"/>
</dbReference>
<feature type="compositionally biased region" description="Basic and acidic residues" evidence="8">
    <location>
        <begin position="764"/>
        <end position="776"/>
    </location>
</feature>
<evidence type="ECO:0000259" key="11">
    <source>
        <dbReference type="PROSITE" id="PS50144"/>
    </source>
</evidence>
<keyword evidence="7" id="KW-0175">Coiled coil</keyword>
<feature type="compositionally biased region" description="Basic and acidic residues" evidence="8">
    <location>
        <begin position="813"/>
        <end position="823"/>
    </location>
</feature>
<dbReference type="SUPFAM" id="SSF57850">
    <property type="entry name" value="RING/U-box"/>
    <property type="match status" value="1"/>
</dbReference>
<feature type="region of interest" description="Disordered" evidence="8">
    <location>
        <begin position="1181"/>
        <end position="1326"/>
    </location>
</feature>
<feature type="compositionally biased region" description="Low complexity" evidence="8">
    <location>
        <begin position="910"/>
        <end position="919"/>
    </location>
</feature>
<dbReference type="PROSITE" id="PS50144">
    <property type="entry name" value="MATH"/>
    <property type="match status" value="1"/>
</dbReference>
<feature type="compositionally biased region" description="Polar residues" evidence="8">
    <location>
        <begin position="900"/>
        <end position="909"/>
    </location>
</feature>
<feature type="compositionally biased region" description="Polar residues" evidence="8">
    <location>
        <begin position="1049"/>
        <end position="1059"/>
    </location>
</feature>
<feature type="compositionally biased region" description="Basic and acidic residues" evidence="8">
    <location>
        <begin position="869"/>
        <end position="886"/>
    </location>
</feature>
<feature type="compositionally biased region" description="Polar residues" evidence="8">
    <location>
        <begin position="1268"/>
        <end position="1297"/>
    </location>
</feature>
<feature type="compositionally biased region" description="Low complexity" evidence="8">
    <location>
        <begin position="1037"/>
        <end position="1048"/>
    </location>
</feature>
<dbReference type="InterPro" id="IPR000315">
    <property type="entry name" value="Znf_B-box"/>
</dbReference>
<feature type="compositionally biased region" description="Polar residues" evidence="8">
    <location>
        <begin position="1191"/>
        <end position="1205"/>
    </location>
</feature>
<feature type="compositionally biased region" description="Polar residues" evidence="8">
    <location>
        <begin position="1008"/>
        <end position="1025"/>
    </location>
</feature>
<reference evidence="12" key="1">
    <citation type="submission" date="2024-06" db="EMBL/GenBank/DDBJ databases">
        <authorList>
            <person name="Liu X."/>
            <person name="Lenzi L."/>
            <person name="Haldenby T S."/>
            <person name="Uol C."/>
        </authorList>
    </citation>
    <scope>NUCLEOTIDE SEQUENCE</scope>
</reference>
<dbReference type="SMART" id="SM00336">
    <property type="entry name" value="BBOX"/>
    <property type="match status" value="1"/>
</dbReference>
<feature type="region of interest" description="Disordered" evidence="8">
    <location>
        <begin position="1396"/>
        <end position="1487"/>
    </location>
</feature>
<dbReference type="InterPro" id="IPR037299">
    <property type="entry name" value="TRIM37_MATH"/>
</dbReference>
<organism evidence="12 13">
    <name type="scientific">Calicophoron daubneyi</name>
    <name type="common">Rumen fluke</name>
    <name type="synonym">Paramphistomum daubneyi</name>
    <dbReference type="NCBI Taxonomy" id="300641"/>
    <lineage>
        <taxon>Eukaryota</taxon>
        <taxon>Metazoa</taxon>
        <taxon>Spiralia</taxon>
        <taxon>Lophotrochozoa</taxon>
        <taxon>Platyhelminthes</taxon>
        <taxon>Trematoda</taxon>
        <taxon>Digenea</taxon>
        <taxon>Plagiorchiida</taxon>
        <taxon>Pronocephalata</taxon>
        <taxon>Paramphistomoidea</taxon>
        <taxon>Paramphistomidae</taxon>
        <taxon>Calicophoron</taxon>
    </lineage>
</organism>
<comment type="subcellular location">
    <subcellularLocation>
        <location evidence="1">Cytoplasm</location>
    </subcellularLocation>
</comment>
<evidence type="ECO:0000256" key="1">
    <source>
        <dbReference type="ARBA" id="ARBA00004496"/>
    </source>
</evidence>
<dbReference type="CDD" id="cd16619">
    <property type="entry name" value="mRING-HC-C4C4_TRIM37_C-VIII"/>
    <property type="match status" value="1"/>
</dbReference>
<dbReference type="SUPFAM" id="SSF49599">
    <property type="entry name" value="TRAF domain-like"/>
    <property type="match status" value="1"/>
</dbReference>
<feature type="compositionally biased region" description="Polar residues" evidence="8">
    <location>
        <begin position="1219"/>
        <end position="1237"/>
    </location>
</feature>
<evidence type="ECO:0000313" key="13">
    <source>
        <dbReference type="Proteomes" id="UP001497525"/>
    </source>
</evidence>
<evidence type="ECO:0000256" key="5">
    <source>
        <dbReference type="ARBA" id="ARBA00022833"/>
    </source>
</evidence>
<dbReference type="GO" id="GO:0051865">
    <property type="term" value="P:protein autoubiquitination"/>
    <property type="evidence" value="ECO:0007669"/>
    <property type="project" value="TreeGrafter"/>
</dbReference>
<dbReference type="GO" id="GO:0061630">
    <property type="term" value="F:ubiquitin protein ligase activity"/>
    <property type="evidence" value="ECO:0007669"/>
    <property type="project" value="TreeGrafter"/>
</dbReference>
<feature type="compositionally biased region" description="Basic and acidic residues" evidence="8">
    <location>
        <begin position="1244"/>
        <end position="1259"/>
    </location>
</feature>